<comment type="caution">
    <text evidence="11">The sequence shown here is derived from an EMBL/GenBank/DDBJ whole genome shotgun (WGS) entry which is preliminary data.</text>
</comment>
<evidence type="ECO:0000259" key="9">
    <source>
        <dbReference type="Pfam" id="PF07727"/>
    </source>
</evidence>
<feature type="compositionally biased region" description="Polar residues" evidence="8">
    <location>
        <begin position="346"/>
        <end position="362"/>
    </location>
</feature>
<protein>
    <recommendedName>
        <fullName evidence="1">RNA-directed DNA polymerase</fullName>
        <ecNumber evidence="1">2.7.7.49</ecNumber>
    </recommendedName>
</protein>
<feature type="compositionally biased region" description="Pro residues" evidence="8">
    <location>
        <begin position="464"/>
        <end position="477"/>
    </location>
</feature>
<dbReference type="CDD" id="cd09274">
    <property type="entry name" value="RNase_HI_RT_Ty3"/>
    <property type="match status" value="1"/>
</dbReference>
<dbReference type="CDD" id="cd00303">
    <property type="entry name" value="retropepsin_like"/>
    <property type="match status" value="1"/>
</dbReference>
<gene>
    <name evidence="11" type="ORF">QYE76_043334</name>
</gene>
<dbReference type="InterPro" id="IPR043128">
    <property type="entry name" value="Rev_trsase/Diguanyl_cyclase"/>
</dbReference>
<feature type="compositionally biased region" description="Polar residues" evidence="8">
    <location>
        <begin position="236"/>
        <end position="257"/>
    </location>
</feature>
<sequence>MSSSLALQISNPVGAIVAPPSSSVPATAMTTSSPVRLNRSNFMLWRGLTLPNLSGANLHGYLDESIFPAPAQTITEGTGDAARAVPNPAYATWWLQDQKVLGLLLSSMEEEIASQLIGCKTAAAVWASVHTMFGAQTRANIRHIRRQLQSLRKGDMTAEVYMQKMKNLADIMATAGFPVSDDELVDYIITGLGSAFNSLAGPLNLSTRSIPYTEFYSSVLSFEAMQVQQAETEEWPSSANVVSRPGHQQGSGYQSAFSPPAQGGGRPAGQPSHQSGPNGGGGGGGRQNYGGNGGDQGRPNFNNNGTGNGRNGNGRRRQRPQCQICTYWGHAAADCRNRYNPDFQPRGNSQRSGNSASTSSTDVPPWFMDSGATDHLTSDLSRLNMHERYAGKDQVHVANGQGDAPCVQVSSWIDVPAPASARPIDVHGVHAPGTPPHVPAPATTSPDPAPVSGSGLGAPLHGPAAPPDAPVLSPPSMPAADRGASSSPVQPASPSADGSDSSAATSSAAPSTAPPAHQMVTRLRDNTRREKQYTDGTVRYNPSRRALFAAPVSHRDALRAPEWCAAMAEEFSALTHTRTWTLVPRPPGTNIVGSKWVFKTKHRPDGSIEKHKARLVARGFTQQQGLDYGDTFSPVVKPATIRVVLSLAVSRGWTLRQIDVSNAFLHGFLAEDVYMQQPPGFEDSRYPSHVCKLQRAIYGLKQSPRAWYARLSARLFQLGFVPSKADTSLFIFNRSGVQVFMLVYVDDIVIAGSTPAAVEGLVRSLSDTFPIKDLGSLAYFLGLEAACNSGGMILTQRKYVLDLLLRVNMENCNPVPTPLVPTERLARDTGALLGPDDSFRKNFDKYHKPYKDKTDSSINKCVVIETVDHILPEAYIEKTPFPAKMKEYSVITSAVNKSAKKPIEPEEQIKVEPAIAIVKDLVTENVEDGHIILCEDASNIVSHPNKSRKASVPMLSVRIGDHCYYGLCDIGASISAIPYELYTEIMHEIGSCELEDIDVFIRLANRENISPIGIVRDLEVLCGKIKYPDFLVLGSAASKSCPIIFGRPFINTCGAVIDCKKEKIVTKFAGESYEFNFSKIAKTPYKADLPNNDFRVEQCASIALAPNNPLQQHLEDSESEVFREERNELDEIFLRQPILKHDLPVEDLGTTPPPKEDPVFDLKLLPDNLKYAHIDDKKIYPVIISSKLLEFEEERILEILKKHRGAIGYTLDDLKGISPSICQHAINMEDDAKPVVENQRRLIPKMKDVVRNEVLKLLEAGIIYPIVDSRWVSPVHCVPKNGGITVVPNDNDELIPQRVVVGDVKKLTLFLIGRNATLWLMKELYWDIKSERGIEVDRAKVEAIEKMPYPRDVKGIRSVLGHAGFYRRFIKDFSKISKPLTNLLQKDVPFVFDDDCEAFETLKKALTTAPVVEPPDWNLPFEIMCDASDFAVGVVLGQRIDKKLNVIHYASKTLDAAQRNYATTEKELLAVVFACDKFRPYIVDSKVTIHTDHAAIRYLMEKKDAKPRLIRWVLLLQEFDLHIIDRKGADNPVADNLSRLENIAYDPIPVNDSFPNEQLAVIKVSSRDSPWYADYANFIVSKYLPPTFSA</sequence>
<feature type="region of interest" description="Disordered" evidence="8">
    <location>
        <begin position="423"/>
        <end position="537"/>
    </location>
</feature>
<evidence type="ECO:0000256" key="5">
    <source>
        <dbReference type="ARBA" id="ARBA00022759"/>
    </source>
</evidence>
<evidence type="ECO:0000259" key="10">
    <source>
        <dbReference type="Pfam" id="PF17917"/>
    </source>
</evidence>
<keyword evidence="5" id="KW-0255">Endonuclease</keyword>
<dbReference type="PANTHER" id="PTHR37984">
    <property type="entry name" value="PROTEIN CBG26694"/>
    <property type="match status" value="1"/>
</dbReference>
<proteinExistence type="predicted"/>
<dbReference type="SUPFAM" id="SSF56672">
    <property type="entry name" value="DNA/RNA polymerases"/>
    <property type="match status" value="2"/>
</dbReference>
<dbReference type="Pfam" id="PF14223">
    <property type="entry name" value="Retrotran_gag_2"/>
    <property type="match status" value="1"/>
</dbReference>
<dbReference type="FunFam" id="3.10.20.370:FF:000001">
    <property type="entry name" value="Retrovirus-related Pol polyprotein from transposon 17.6-like protein"/>
    <property type="match status" value="1"/>
</dbReference>
<feature type="compositionally biased region" description="Low complexity" evidence="8">
    <location>
        <begin position="484"/>
        <end position="516"/>
    </location>
</feature>
<reference evidence="11" key="1">
    <citation type="submission" date="2023-07" db="EMBL/GenBank/DDBJ databases">
        <title>A chromosome-level genome assembly of Lolium multiflorum.</title>
        <authorList>
            <person name="Chen Y."/>
            <person name="Copetti D."/>
            <person name="Kolliker R."/>
            <person name="Studer B."/>
        </authorList>
    </citation>
    <scope>NUCLEOTIDE SEQUENCE</scope>
    <source>
        <strain evidence="11">02402/16</strain>
        <tissue evidence="11">Leaf</tissue>
    </source>
</reference>
<evidence type="ECO:0000256" key="4">
    <source>
        <dbReference type="ARBA" id="ARBA00022722"/>
    </source>
</evidence>
<dbReference type="GO" id="GO:0003964">
    <property type="term" value="F:RNA-directed DNA polymerase activity"/>
    <property type="evidence" value="ECO:0007669"/>
    <property type="project" value="UniProtKB-KW"/>
</dbReference>
<dbReference type="EC" id="2.7.7.49" evidence="1"/>
<dbReference type="Pfam" id="PF07727">
    <property type="entry name" value="RVT_2"/>
    <property type="match status" value="1"/>
</dbReference>
<dbReference type="PANTHER" id="PTHR37984:SF5">
    <property type="entry name" value="PROTEIN NYNRIN-LIKE"/>
    <property type="match status" value="1"/>
</dbReference>
<evidence type="ECO:0000313" key="12">
    <source>
        <dbReference type="Proteomes" id="UP001231189"/>
    </source>
</evidence>
<feature type="region of interest" description="Disordered" evidence="8">
    <location>
        <begin position="341"/>
        <end position="370"/>
    </location>
</feature>
<dbReference type="EMBL" id="JAUUTY010000002">
    <property type="protein sequence ID" value="KAK1682486.1"/>
    <property type="molecule type" value="Genomic_DNA"/>
</dbReference>
<keyword evidence="2" id="KW-0808">Transferase</keyword>
<keyword evidence="6" id="KW-0378">Hydrolase</keyword>
<keyword evidence="12" id="KW-1185">Reference proteome</keyword>
<evidence type="ECO:0000256" key="8">
    <source>
        <dbReference type="SAM" id="MobiDB-lite"/>
    </source>
</evidence>
<evidence type="ECO:0000256" key="3">
    <source>
        <dbReference type="ARBA" id="ARBA00022695"/>
    </source>
</evidence>
<dbReference type="GO" id="GO:0016787">
    <property type="term" value="F:hydrolase activity"/>
    <property type="evidence" value="ECO:0007669"/>
    <property type="project" value="UniProtKB-KW"/>
</dbReference>
<feature type="compositionally biased region" description="Low complexity" evidence="8">
    <location>
        <begin position="440"/>
        <end position="463"/>
    </location>
</feature>
<dbReference type="InterPro" id="IPR021109">
    <property type="entry name" value="Peptidase_aspartic_dom_sf"/>
</dbReference>
<dbReference type="FunFam" id="3.30.70.270:FF:000020">
    <property type="entry name" value="Transposon Tf2-6 polyprotein-like Protein"/>
    <property type="match status" value="1"/>
</dbReference>
<dbReference type="InterPro" id="IPR013103">
    <property type="entry name" value="RVT_2"/>
</dbReference>
<feature type="domain" description="Reverse transcriptase RNase H-like" evidence="10">
    <location>
        <begin position="1416"/>
        <end position="1519"/>
    </location>
</feature>
<dbReference type="Gene3D" id="2.40.70.10">
    <property type="entry name" value="Acid Proteases"/>
    <property type="match status" value="1"/>
</dbReference>
<dbReference type="Pfam" id="PF17917">
    <property type="entry name" value="RT_RNaseH"/>
    <property type="match status" value="1"/>
</dbReference>
<dbReference type="Gene3D" id="3.30.70.270">
    <property type="match status" value="1"/>
</dbReference>
<dbReference type="InterPro" id="IPR043502">
    <property type="entry name" value="DNA/RNA_pol_sf"/>
</dbReference>
<evidence type="ECO:0000313" key="11">
    <source>
        <dbReference type="EMBL" id="KAK1682486.1"/>
    </source>
</evidence>
<name>A0AAD8WXU3_LOLMU</name>
<feature type="compositionally biased region" description="Gly residues" evidence="8">
    <location>
        <begin position="277"/>
        <end position="296"/>
    </location>
</feature>
<keyword evidence="3" id="KW-0548">Nucleotidyltransferase</keyword>
<accession>A0AAD8WXU3</accession>
<evidence type="ECO:0000256" key="7">
    <source>
        <dbReference type="ARBA" id="ARBA00022918"/>
    </source>
</evidence>
<evidence type="ECO:0000256" key="2">
    <source>
        <dbReference type="ARBA" id="ARBA00022679"/>
    </source>
</evidence>
<keyword evidence="4" id="KW-0540">Nuclease</keyword>
<dbReference type="GO" id="GO:0004519">
    <property type="term" value="F:endonuclease activity"/>
    <property type="evidence" value="ECO:0007669"/>
    <property type="project" value="UniProtKB-KW"/>
</dbReference>
<feature type="compositionally biased region" description="Basic and acidic residues" evidence="8">
    <location>
        <begin position="522"/>
        <end position="533"/>
    </location>
</feature>
<dbReference type="Proteomes" id="UP001231189">
    <property type="component" value="Unassembled WGS sequence"/>
</dbReference>
<organism evidence="11 12">
    <name type="scientific">Lolium multiflorum</name>
    <name type="common">Italian ryegrass</name>
    <name type="synonym">Lolium perenne subsp. multiflorum</name>
    <dbReference type="NCBI Taxonomy" id="4521"/>
    <lineage>
        <taxon>Eukaryota</taxon>
        <taxon>Viridiplantae</taxon>
        <taxon>Streptophyta</taxon>
        <taxon>Embryophyta</taxon>
        <taxon>Tracheophyta</taxon>
        <taxon>Spermatophyta</taxon>
        <taxon>Magnoliopsida</taxon>
        <taxon>Liliopsida</taxon>
        <taxon>Poales</taxon>
        <taxon>Poaceae</taxon>
        <taxon>BOP clade</taxon>
        <taxon>Pooideae</taxon>
        <taxon>Poodae</taxon>
        <taxon>Poeae</taxon>
        <taxon>Poeae Chloroplast Group 2 (Poeae type)</taxon>
        <taxon>Loliodinae</taxon>
        <taxon>Loliinae</taxon>
        <taxon>Lolium</taxon>
    </lineage>
</organism>
<dbReference type="Gene3D" id="3.10.10.10">
    <property type="entry name" value="HIV Type 1 Reverse Transcriptase, subunit A, domain 1"/>
    <property type="match status" value="1"/>
</dbReference>
<evidence type="ECO:0000256" key="6">
    <source>
        <dbReference type="ARBA" id="ARBA00022801"/>
    </source>
</evidence>
<dbReference type="InterPro" id="IPR050951">
    <property type="entry name" value="Retrovirus_Pol_polyprotein"/>
</dbReference>
<evidence type="ECO:0000256" key="1">
    <source>
        <dbReference type="ARBA" id="ARBA00012493"/>
    </source>
</evidence>
<dbReference type="InterPro" id="IPR041373">
    <property type="entry name" value="RT_RNaseH"/>
</dbReference>
<feature type="domain" description="Reverse transcriptase Ty1/copia-type" evidence="9">
    <location>
        <begin position="578"/>
        <end position="820"/>
    </location>
</feature>
<keyword evidence="7" id="KW-0695">RNA-directed DNA polymerase</keyword>
<feature type="region of interest" description="Disordered" evidence="8">
    <location>
        <begin position="236"/>
        <end position="318"/>
    </location>
</feature>